<dbReference type="InterPro" id="IPR035952">
    <property type="entry name" value="Rhomboid-like_sf"/>
</dbReference>
<evidence type="ECO:0000313" key="11">
    <source>
        <dbReference type="Proteomes" id="UP000070133"/>
    </source>
</evidence>
<dbReference type="STRING" id="321146.A0A139HP60"/>
<evidence type="ECO:0000256" key="5">
    <source>
        <dbReference type="ARBA" id="ARBA00022989"/>
    </source>
</evidence>
<feature type="transmembrane region" description="Helical" evidence="8">
    <location>
        <begin position="504"/>
        <end position="524"/>
    </location>
</feature>
<evidence type="ECO:0000256" key="6">
    <source>
        <dbReference type="ARBA" id="ARBA00023136"/>
    </source>
</evidence>
<feature type="region of interest" description="Disordered" evidence="7">
    <location>
        <begin position="72"/>
        <end position="125"/>
    </location>
</feature>
<proteinExistence type="inferred from homology"/>
<feature type="transmembrane region" description="Helical" evidence="8">
    <location>
        <begin position="389"/>
        <end position="407"/>
    </location>
</feature>
<gene>
    <name evidence="10" type="ORF">AC578_7953</name>
</gene>
<feature type="region of interest" description="Disordered" evidence="7">
    <location>
        <begin position="618"/>
        <end position="639"/>
    </location>
</feature>
<sequence>MAAPQAQARARARPLLELFNGYAKSTSTRSFAQWSTAKPDRLLNLKSSKALSPAPACYKAPFSTFSCLAAKSKQTSSTRKTQKPPPPQNRAEKARVARKNKAKLQPAQTVATHTERLPVEPESEQLSWRDYAPEGGMPLPGGERSQSQIDAIFQGEEIDVDTGNYVLSVVHWRRMSGALIDVGLDFPETSGVTSDQALKGLEYVRTLLPNVDEAANAETWAEEEQQRLSEDIQARAVKLGLYKAPEGEEPEPESAPEESQQGTAYGRERYGESVLIQTRKANEAAFEVWKAEKERKEAQLAVNAIAVRRGPLELAGGVIPVVHSVQVTTQVEGPLGLKFNLSKNVSIGAPQTNAWLAPVERKPWVKYYEQQAEIIKENVVPQMNALKRLGPSFLVLLAVLAGCYYLSENYTPPPKSARVFPDSPPAVATLYALTGILFASFIMGRIPPFWRSYNKYMTVVPAYPHALSIIGATFRHDTFKHLLSNVISLWLFGLMLHDDVGRGTFLAIYLSSGVLGSYASLAYNVAIKQWAAYVFGASGSVLGVAAAACTLHPNAKMNIFGYDIPISAWVFLAIFGGLELSAAISRMKTTIDHAGHLGGIAMGMAAAGALRLRAQQQRSADMQRVDNPSELANKAGEDA</sequence>
<reference evidence="10 11" key="1">
    <citation type="submission" date="2015-07" db="EMBL/GenBank/DDBJ databases">
        <title>Comparative genomics of the Sigatoka disease complex on banana suggests a link between parallel evolutionary changes in Pseudocercospora fijiensis and Pseudocercospora eumusae and increased virulence on the banana host.</title>
        <authorList>
            <person name="Chang T.-C."/>
            <person name="Salvucci A."/>
            <person name="Crous P.W."/>
            <person name="Stergiopoulos I."/>
        </authorList>
    </citation>
    <scope>NUCLEOTIDE SEQUENCE [LARGE SCALE GENOMIC DNA]</scope>
    <source>
        <strain evidence="10 11">CBS 114824</strain>
    </source>
</reference>
<dbReference type="GO" id="GO:0016020">
    <property type="term" value="C:membrane"/>
    <property type="evidence" value="ECO:0007669"/>
    <property type="project" value="UniProtKB-SubCell"/>
</dbReference>
<evidence type="ECO:0000256" key="2">
    <source>
        <dbReference type="ARBA" id="ARBA00009045"/>
    </source>
</evidence>
<keyword evidence="5 8" id="KW-1133">Transmembrane helix</keyword>
<evidence type="ECO:0000259" key="9">
    <source>
        <dbReference type="Pfam" id="PF01694"/>
    </source>
</evidence>
<feature type="transmembrane region" description="Helical" evidence="8">
    <location>
        <begin position="564"/>
        <end position="584"/>
    </location>
</feature>
<evidence type="ECO:0000313" key="10">
    <source>
        <dbReference type="EMBL" id="KXT04240.1"/>
    </source>
</evidence>
<comment type="similarity">
    <text evidence="2">Belongs to the peptidase S54 family.</text>
</comment>
<keyword evidence="6 8" id="KW-0472">Membrane</keyword>
<protein>
    <recommendedName>
        <fullName evidence="9">Peptidase S54 rhomboid domain-containing protein</fullName>
    </recommendedName>
</protein>
<dbReference type="Pfam" id="PF01694">
    <property type="entry name" value="Rhomboid"/>
    <property type="match status" value="1"/>
</dbReference>
<organism evidence="10 11">
    <name type="scientific">Pseudocercospora eumusae</name>
    <dbReference type="NCBI Taxonomy" id="321146"/>
    <lineage>
        <taxon>Eukaryota</taxon>
        <taxon>Fungi</taxon>
        <taxon>Dikarya</taxon>
        <taxon>Ascomycota</taxon>
        <taxon>Pezizomycotina</taxon>
        <taxon>Dothideomycetes</taxon>
        <taxon>Dothideomycetidae</taxon>
        <taxon>Mycosphaerellales</taxon>
        <taxon>Mycosphaerellaceae</taxon>
        <taxon>Pseudocercospora</taxon>
    </lineage>
</organism>
<keyword evidence="11" id="KW-1185">Reference proteome</keyword>
<dbReference type="EMBL" id="LFZN01000022">
    <property type="protein sequence ID" value="KXT04240.1"/>
    <property type="molecule type" value="Genomic_DNA"/>
</dbReference>
<dbReference type="Gene3D" id="1.20.1540.10">
    <property type="entry name" value="Rhomboid-like"/>
    <property type="match status" value="1"/>
</dbReference>
<name>A0A139HP60_9PEZI</name>
<feature type="transmembrane region" description="Helical" evidence="8">
    <location>
        <begin position="427"/>
        <end position="444"/>
    </location>
</feature>
<evidence type="ECO:0000256" key="1">
    <source>
        <dbReference type="ARBA" id="ARBA00004141"/>
    </source>
</evidence>
<evidence type="ECO:0000256" key="4">
    <source>
        <dbReference type="ARBA" id="ARBA00022801"/>
    </source>
</evidence>
<dbReference type="PANTHER" id="PTHR43731:SF14">
    <property type="entry name" value="PRESENILIN-ASSOCIATED RHOMBOID-LIKE PROTEIN, MITOCHONDRIAL"/>
    <property type="match status" value="1"/>
</dbReference>
<keyword evidence="3 8" id="KW-0812">Transmembrane</keyword>
<evidence type="ECO:0000256" key="8">
    <source>
        <dbReference type="SAM" id="Phobius"/>
    </source>
</evidence>
<dbReference type="GO" id="GO:0004252">
    <property type="term" value="F:serine-type endopeptidase activity"/>
    <property type="evidence" value="ECO:0007669"/>
    <property type="project" value="InterPro"/>
</dbReference>
<feature type="compositionally biased region" description="Acidic residues" evidence="7">
    <location>
        <begin position="247"/>
        <end position="256"/>
    </location>
</feature>
<dbReference type="GO" id="GO:0006465">
    <property type="term" value="P:signal peptide processing"/>
    <property type="evidence" value="ECO:0007669"/>
    <property type="project" value="TreeGrafter"/>
</dbReference>
<feature type="transmembrane region" description="Helical" evidence="8">
    <location>
        <begin position="530"/>
        <end position="552"/>
    </location>
</feature>
<evidence type="ECO:0000256" key="3">
    <source>
        <dbReference type="ARBA" id="ARBA00022692"/>
    </source>
</evidence>
<feature type="domain" description="Peptidase S54 rhomboid" evidence="9">
    <location>
        <begin position="468"/>
        <end position="609"/>
    </location>
</feature>
<accession>A0A139HP60</accession>
<evidence type="ECO:0000256" key="7">
    <source>
        <dbReference type="SAM" id="MobiDB-lite"/>
    </source>
</evidence>
<dbReference type="Proteomes" id="UP000070133">
    <property type="component" value="Unassembled WGS sequence"/>
</dbReference>
<dbReference type="PANTHER" id="PTHR43731">
    <property type="entry name" value="RHOMBOID PROTEASE"/>
    <property type="match status" value="1"/>
</dbReference>
<dbReference type="SUPFAM" id="SSF144091">
    <property type="entry name" value="Rhomboid-like"/>
    <property type="match status" value="1"/>
</dbReference>
<comment type="caution">
    <text evidence="10">The sequence shown here is derived from an EMBL/GenBank/DDBJ whole genome shotgun (WGS) entry which is preliminary data.</text>
</comment>
<dbReference type="InterPro" id="IPR022764">
    <property type="entry name" value="Peptidase_S54_rhomboid_dom"/>
</dbReference>
<dbReference type="AlphaFoldDB" id="A0A139HP60"/>
<comment type="subcellular location">
    <subcellularLocation>
        <location evidence="1">Membrane</location>
        <topology evidence="1">Multi-pass membrane protein</topology>
    </subcellularLocation>
</comment>
<keyword evidence="4" id="KW-0378">Hydrolase</keyword>
<feature type="region of interest" description="Disordered" evidence="7">
    <location>
        <begin position="245"/>
        <end position="266"/>
    </location>
</feature>
<dbReference type="OrthoDB" id="10260614at2759"/>
<dbReference type="InterPro" id="IPR050925">
    <property type="entry name" value="Rhomboid_protease_S54"/>
</dbReference>